<dbReference type="Gene3D" id="3.40.630.30">
    <property type="match status" value="1"/>
</dbReference>
<dbReference type="InterPro" id="IPR016181">
    <property type="entry name" value="Acyl_CoA_acyltransferase"/>
</dbReference>
<reference evidence="1" key="1">
    <citation type="submission" date="2010-05" db="EMBL/GenBank/DDBJ databases">
        <authorList>
            <person name="Genoscope - CEA"/>
        </authorList>
    </citation>
    <scope>NUCLEOTIDE SEQUENCE</scope>
</reference>
<evidence type="ECO:0008006" key="2">
    <source>
        <dbReference type="Google" id="ProtNLM"/>
    </source>
</evidence>
<reference evidence="1" key="2">
    <citation type="journal article" date="2012" name="Environ. Microbiol.">
        <title>Genomic content of uncultured Bacteroidetes from contrasting oceanic provinces in the North Atlantic Ocean.</title>
        <authorList>
            <person name="Gomez-Pereira P.R."/>
            <person name="Schuler M."/>
            <person name="Fuchs B.M."/>
            <person name="Bennke C."/>
            <person name="Teeling H."/>
            <person name="Waldmann J."/>
            <person name="Richter M."/>
            <person name="Barbe V."/>
            <person name="Bataille E."/>
            <person name="Glockner F.O."/>
            <person name="Amann R."/>
        </authorList>
    </citation>
    <scope>NUCLEOTIDE SEQUENCE</scope>
</reference>
<sequence length="309" mass="36082">MQHKFKYIAHQDIDFERWDRCVSSVECPQPYGFSWYLNWLSDSWDALVYGDYDVVMPVFPRVKNSFKYSTRPFGTQSTGPYSRIPLTSEWSRSLIESAMDHMVYGEFFLSPGTSLYENWKPKEFTNLVIDASPPYEELILKYSTQNKRSIKKANQLKLEWASWTTVKEAVTLWQTTTQEKTSISSVELDRLTKLLEFCSYQKRARLYAVRDEYNQLAGAQCWIDWKGRTTLLLNATNEWGKDNGVSAWLIDQHIQTVAGSKQVIDFEGSSLPGLSRFYTGFGAKNEPFYMHIENRLPFWARLFKPNSTY</sequence>
<name>F4MLY5_9BACT</name>
<proteinExistence type="predicted"/>
<gene>
    <name evidence="1" type="ORF">S3_825_0022</name>
</gene>
<accession>F4MLY5</accession>
<dbReference type="AlphaFoldDB" id="F4MLY5"/>
<evidence type="ECO:0000313" key="1">
    <source>
        <dbReference type="EMBL" id="CBL87148.1"/>
    </source>
</evidence>
<organism evidence="1">
    <name type="scientific">uncultured Flavobacteriia bacterium</name>
    <dbReference type="NCBI Taxonomy" id="212695"/>
    <lineage>
        <taxon>Bacteria</taxon>
        <taxon>Pseudomonadati</taxon>
        <taxon>Bacteroidota</taxon>
        <taxon>Flavobacteriia</taxon>
        <taxon>environmental samples</taxon>
    </lineage>
</organism>
<protein>
    <recommendedName>
        <fullName evidence="2">BioF2-like acetyltransferase domain-containing protein</fullName>
    </recommendedName>
</protein>
<dbReference type="SUPFAM" id="SSF55729">
    <property type="entry name" value="Acyl-CoA N-acyltransferases (Nat)"/>
    <property type="match status" value="1"/>
</dbReference>
<dbReference type="EMBL" id="FQ032809">
    <property type="protein sequence ID" value="CBL87148.1"/>
    <property type="molecule type" value="Genomic_DNA"/>
</dbReference>